<evidence type="ECO:0000256" key="1">
    <source>
        <dbReference type="SAM" id="MobiDB-lite"/>
    </source>
</evidence>
<feature type="region of interest" description="Disordered" evidence="1">
    <location>
        <begin position="1"/>
        <end position="39"/>
    </location>
</feature>
<sequence length="467" mass="50066">PRPTPPSAQPSRATGLPSRDSFAPQPNRVVPGGRAQTPAVAIDPQEFRQGPSRREVHNDLELGKLRERAKLNTVLGEDGPRTRESALSQADLLLGGFHLHSKEKTDEGADITRDAEHVNSTKDTDPASTRHQMATEMVEANAALEQEALQSLSPTEQAQYLAVKEQLLAIQPEGDPVAALALQTLLLKGSLPGDEALGGGGTLLEQLNGLATQELGEGLDRGQLLSDVVQEVATPESIGQRNKGTCAATAVEIQLVKENPAEYVRLVSGLASPEGQVTLADGKTVIAREELGTDARGIIDDVRSESQELLAPALMEAANGGDLDYQDGTDTHYDGDGDKVHKGLTPSESDRLAEAVFGRKYDTMSGIDTSTEEAAAWDLIQERTAEGESVAVGIDWTGGGHKVVVTGTGVDEKTGEEYVEYTNPWGRTERMPKDEFLDRLNSVHTRAEEKEPPTLPPIFRRPTAFAG</sequence>
<evidence type="ECO:0000313" key="2">
    <source>
        <dbReference type="EMBL" id="RKH59641.1"/>
    </source>
</evidence>
<gene>
    <name evidence="2" type="ORF">D7V93_14510</name>
</gene>
<organism evidence="2 3">
    <name type="scientific">Corallococcus llansteffanensis</name>
    <dbReference type="NCBI Taxonomy" id="2316731"/>
    <lineage>
        <taxon>Bacteria</taxon>
        <taxon>Pseudomonadati</taxon>
        <taxon>Myxococcota</taxon>
        <taxon>Myxococcia</taxon>
        <taxon>Myxococcales</taxon>
        <taxon>Cystobacterineae</taxon>
        <taxon>Myxococcaceae</taxon>
        <taxon>Corallococcus</taxon>
    </lineage>
</organism>
<dbReference type="Proteomes" id="UP000272888">
    <property type="component" value="Unassembled WGS sequence"/>
</dbReference>
<dbReference type="RefSeq" id="WP_158623744.1">
    <property type="nucleotide sequence ID" value="NZ_RAWB01000130.1"/>
</dbReference>
<comment type="caution">
    <text evidence="2">The sequence shown here is derived from an EMBL/GenBank/DDBJ whole genome shotgun (WGS) entry which is preliminary data.</text>
</comment>
<name>A0A3A8PXG4_9BACT</name>
<dbReference type="AlphaFoldDB" id="A0A3A8PXG4"/>
<feature type="non-terminal residue" evidence="2">
    <location>
        <position position="1"/>
    </location>
</feature>
<keyword evidence="3" id="KW-1185">Reference proteome</keyword>
<reference evidence="3" key="1">
    <citation type="submission" date="2018-09" db="EMBL/GenBank/DDBJ databases">
        <authorList>
            <person name="Livingstone P.G."/>
            <person name="Whitworth D.E."/>
        </authorList>
    </citation>
    <scope>NUCLEOTIDE SEQUENCE [LARGE SCALE GENOMIC DNA]</scope>
    <source>
        <strain evidence="3">CA051B</strain>
    </source>
</reference>
<feature type="region of interest" description="Disordered" evidence="1">
    <location>
        <begin position="445"/>
        <end position="467"/>
    </location>
</feature>
<evidence type="ECO:0000313" key="3">
    <source>
        <dbReference type="Proteomes" id="UP000272888"/>
    </source>
</evidence>
<protein>
    <submittedName>
        <fullName evidence="2">Uncharacterized protein</fullName>
    </submittedName>
</protein>
<dbReference type="EMBL" id="RAWB01000130">
    <property type="protein sequence ID" value="RKH59641.1"/>
    <property type="molecule type" value="Genomic_DNA"/>
</dbReference>
<accession>A0A3A8PXG4</accession>
<proteinExistence type="predicted"/>